<keyword evidence="2" id="KW-1185">Reference proteome</keyword>
<dbReference type="OrthoDB" id="5102297at2759"/>
<evidence type="ECO:0000313" key="2">
    <source>
        <dbReference type="Proteomes" id="UP000235371"/>
    </source>
</evidence>
<evidence type="ECO:0000313" key="1">
    <source>
        <dbReference type="EMBL" id="PMD51485.1"/>
    </source>
</evidence>
<organism evidence="1 2">
    <name type="scientific">Hyaloscypha bicolor E</name>
    <dbReference type="NCBI Taxonomy" id="1095630"/>
    <lineage>
        <taxon>Eukaryota</taxon>
        <taxon>Fungi</taxon>
        <taxon>Dikarya</taxon>
        <taxon>Ascomycota</taxon>
        <taxon>Pezizomycotina</taxon>
        <taxon>Leotiomycetes</taxon>
        <taxon>Helotiales</taxon>
        <taxon>Hyaloscyphaceae</taxon>
        <taxon>Hyaloscypha</taxon>
        <taxon>Hyaloscypha bicolor</taxon>
    </lineage>
</organism>
<sequence length="89" mass="10252">DTYNIGKKSSANTKAKNIQITIEETIELVAQNPQKYRKLNDSDSSEIPLNRDILKVLYIKFIVACNILLHLVKYPEFRALLLYLNSNIN</sequence>
<dbReference type="InParanoid" id="A0A2J6SL45"/>
<dbReference type="GeneID" id="36584155"/>
<dbReference type="Proteomes" id="UP000235371">
    <property type="component" value="Unassembled WGS sequence"/>
</dbReference>
<dbReference type="RefSeq" id="XP_024728389.1">
    <property type="nucleotide sequence ID" value="XM_024876076.1"/>
</dbReference>
<dbReference type="EMBL" id="KZ613912">
    <property type="protein sequence ID" value="PMD51485.1"/>
    <property type="molecule type" value="Genomic_DNA"/>
</dbReference>
<name>A0A2J6SL45_9HELO</name>
<gene>
    <name evidence="1" type="ORF">K444DRAFT_544705</name>
</gene>
<accession>A0A2J6SL45</accession>
<feature type="non-terminal residue" evidence="1">
    <location>
        <position position="1"/>
    </location>
</feature>
<dbReference type="AlphaFoldDB" id="A0A2J6SL45"/>
<proteinExistence type="predicted"/>
<protein>
    <submittedName>
        <fullName evidence="1">Uncharacterized protein</fullName>
    </submittedName>
</protein>
<reference evidence="1 2" key="1">
    <citation type="submission" date="2016-04" db="EMBL/GenBank/DDBJ databases">
        <title>A degradative enzymes factory behind the ericoid mycorrhizal symbiosis.</title>
        <authorList>
            <consortium name="DOE Joint Genome Institute"/>
            <person name="Martino E."/>
            <person name="Morin E."/>
            <person name="Grelet G."/>
            <person name="Kuo A."/>
            <person name="Kohler A."/>
            <person name="Daghino S."/>
            <person name="Barry K."/>
            <person name="Choi C."/>
            <person name="Cichocki N."/>
            <person name="Clum A."/>
            <person name="Copeland A."/>
            <person name="Hainaut M."/>
            <person name="Haridas S."/>
            <person name="Labutti K."/>
            <person name="Lindquist E."/>
            <person name="Lipzen A."/>
            <person name="Khouja H.-R."/>
            <person name="Murat C."/>
            <person name="Ohm R."/>
            <person name="Olson A."/>
            <person name="Spatafora J."/>
            <person name="Veneault-Fourrey C."/>
            <person name="Henrissat B."/>
            <person name="Grigoriev I."/>
            <person name="Martin F."/>
            <person name="Perotto S."/>
        </authorList>
    </citation>
    <scope>NUCLEOTIDE SEQUENCE [LARGE SCALE GENOMIC DNA]</scope>
    <source>
        <strain evidence="1 2">E</strain>
    </source>
</reference>